<dbReference type="GO" id="GO:0043005">
    <property type="term" value="C:neuron projection"/>
    <property type="evidence" value="ECO:0007669"/>
    <property type="project" value="TreeGrafter"/>
</dbReference>
<evidence type="ECO:0000313" key="13">
    <source>
        <dbReference type="Proteomes" id="UP000230066"/>
    </source>
</evidence>
<dbReference type="Pfam" id="PF00001">
    <property type="entry name" value="7tm_1"/>
    <property type="match status" value="1"/>
</dbReference>
<feature type="transmembrane region" description="Helical" evidence="10">
    <location>
        <begin position="256"/>
        <end position="279"/>
    </location>
</feature>
<evidence type="ECO:0000256" key="9">
    <source>
        <dbReference type="RuleBase" id="RU000688"/>
    </source>
</evidence>
<evidence type="ECO:0000256" key="3">
    <source>
        <dbReference type="ARBA" id="ARBA00022692"/>
    </source>
</evidence>
<dbReference type="PANTHER" id="PTHR24235:SF29">
    <property type="entry name" value="GH23382P"/>
    <property type="match status" value="1"/>
</dbReference>
<proteinExistence type="inferred from homology"/>
<evidence type="ECO:0000256" key="2">
    <source>
        <dbReference type="ARBA" id="ARBA00010663"/>
    </source>
</evidence>
<feature type="domain" description="G-protein coupled receptors family 1 profile" evidence="11">
    <location>
        <begin position="61"/>
        <end position="365"/>
    </location>
</feature>
<dbReference type="PROSITE" id="PS50262">
    <property type="entry name" value="G_PROTEIN_RECEP_F1_2"/>
    <property type="match status" value="1"/>
</dbReference>
<comment type="caution">
    <text evidence="12">The sequence shown here is derived from an EMBL/GenBank/DDBJ whole genome shotgun (WGS) entry which is preliminary data.</text>
</comment>
<keyword evidence="8 9" id="KW-0807">Transducer</keyword>
<dbReference type="InterPro" id="IPR000276">
    <property type="entry name" value="GPCR_Rhodpsn"/>
</dbReference>
<dbReference type="SUPFAM" id="SSF81321">
    <property type="entry name" value="Family A G protein-coupled receptor-like"/>
    <property type="match status" value="1"/>
</dbReference>
<evidence type="ECO:0000256" key="10">
    <source>
        <dbReference type="SAM" id="Phobius"/>
    </source>
</evidence>
<dbReference type="PANTHER" id="PTHR24235">
    <property type="entry name" value="NEUROPEPTIDE Y RECEPTOR"/>
    <property type="match status" value="1"/>
</dbReference>
<evidence type="ECO:0000259" key="11">
    <source>
        <dbReference type="PROSITE" id="PS50262"/>
    </source>
</evidence>
<evidence type="ECO:0000313" key="12">
    <source>
        <dbReference type="EMBL" id="THD25555.1"/>
    </source>
</evidence>
<dbReference type="GO" id="GO:0005886">
    <property type="term" value="C:plasma membrane"/>
    <property type="evidence" value="ECO:0007669"/>
    <property type="project" value="TreeGrafter"/>
</dbReference>
<evidence type="ECO:0000256" key="6">
    <source>
        <dbReference type="ARBA" id="ARBA00023136"/>
    </source>
</evidence>
<keyword evidence="5 9" id="KW-0297">G-protein coupled receptor</keyword>
<dbReference type="InterPro" id="IPR017452">
    <property type="entry name" value="GPCR_Rhodpsn_7TM"/>
</dbReference>
<dbReference type="PROSITE" id="PS00237">
    <property type="entry name" value="G_PROTEIN_RECEP_F1_1"/>
    <property type="match status" value="1"/>
</dbReference>
<dbReference type="AlphaFoldDB" id="A0A4E0RFG6"/>
<keyword evidence="7 9" id="KW-0675">Receptor</keyword>
<evidence type="ECO:0000256" key="8">
    <source>
        <dbReference type="ARBA" id="ARBA00023224"/>
    </source>
</evidence>
<accession>A0A4E0RFG6</accession>
<reference evidence="12" key="1">
    <citation type="submission" date="2019-03" db="EMBL/GenBank/DDBJ databases">
        <title>Improved annotation for the trematode Fasciola hepatica.</title>
        <authorList>
            <person name="Choi Y.-J."/>
            <person name="Martin J."/>
            <person name="Mitreva M."/>
        </authorList>
    </citation>
    <scope>NUCLEOTIDE SEQUENCE [LARGE SCALE GENOMIC DNA]</scope>
</reference>
<feature type="transmembrane region" description="Helical" evidence="10">
    <location>
        <begin position="123"/>
        <end position="143"/>
    </location>
</feature>
<name>A0A4E0RFG6_FASHE</name>
<protein>
    <submittedName>
        <fullName evidence="12">Neuropeptide F receptor</fullName>
    </submittedName>
</protein>
<dbReference type="Gene3D" id="1.20.1070.10">
    <property type="entry name" value="Rhodopsin 7-helix transmembrane proteins"/>
    <property type="match status" value="1"/>
</dbReference>
<keyword evidence="6 10" id="KW-0472">Membrane</keyword>
<dbReference type="PRINTS" id="PR00237">
    <property type="entry name" value="GPCRRHODOPSN"/>
</dbReference>
<sequence>MSKMPDDLYEMLEQCVLVIYNETDKPTGDYGKAEHSSHRIPIFRRLMISTCTMVSVTGAAFNLALICALLKFRQQTLNNNITNLFVLCLAVSDIFLCSVSMPLQVFYEINEHQMASSGLCRVLFAGFGLPLNISCLSILLIAFDRYRMIVHPMKIQMSTQVAIGLIIFVILFGMINSVPVALYVTNTNLTDYSYCVESWPSSEMRLAYSVLVFMLYFVLPLTASGGFYLCIYCKLARHANHLRYRKEAERRKRRTTSLLVATVVCFVLCWTPWCLYSLLLEIQSHLAPGVRIRKEWNPQKTQLLKSLRRMQINPDTCASLLLHMTSLMGESKKQVEFIPGKHIKLIDLLCKMFAMGSTCVNPVLYGWLNEPIQSAMRRQFSRIADCFKRIPGIRGMIAENGQTPSGRRTLLGSCCWPNRLRSMGSRNQYTEVRSKLVIEPPTVNDERREERQIHSSAGAIIGGSGGTNNSNTAIYSNMPPSKETTIIAPITSKLPIINVFSSNGDASARNNENVINSIEQNNYALYVKDVNESVDQEDLSDQADSFVSREDSNHPGIAAAVAVVVNNPALVTATITQKDDNTMCIGDTIGRTNIDTIRLVESAAVELVESRNDLK</sequence>
<evidence type="ECO:0000256" key="5">
    <source>
        <dbReference type="ARBA" id="ARBA00023040"/>
    </source>
</evidence>
<keyword evidence="4 10" id="KW-1133">Transmembrane helix</keyword>
<gene>
    <name evidence="12" type="ORF">D915_003716</name>
</gene>
<comment type="subcellular location">
    <subcellularLocation>
        <location evidence="1">Membrane</location>
        <topology evidence="1">Multi-pass membrane protein</topology>
    </subcellularLocation>
</comment>
<evidence type="ECO:0000256" key="1">
    <source>
        <dbReference type="ARBA" id="ARBA00004141"/>
    </source>
</evidence>
<dbReference type="Proteomes" id="UP000230066">
    <property type="component" value="Unassembled WGS sequence"/>
</dbReference>
<keyword evidence="3 9" id="KW-0812">Transmembrane</keyword>
<dbReference type="GO" id="GO:0004983">
    <property type="term" value="F:neuropeptide Y receptor activity"/>
    <property type="evidence" value="ECO:0007669"/>
    <property type="project" value="InterPro"/>
</dbReference>
<dbReference type="PRINTS" id="PR01012">
    <property type="entry name" value="NRPEPTIDEYR"/>
</dbReference>
<evidence type="ECO:0000256" key="4">
    <source>
        <dbReference type="ARBA" id="ARBA00022989"/>
    </source>
</evidence>
<dbReference type="InterPro" id="IPR000611">
    <property type="entry name" value="NPY_rcpt"/>
</dbReference>
<dbReference type="GO" id="GO:0042923">
    <property type="term" value="F:neuropeptide binding"/>
    <property type="evidence" value="ECO:0007669"/>
    <property type="project" value="TreeGrafter"/>
</dbReference>
<evidence type="ECO:0000256" key="7">
    <source>
        <dbReference type="ARBA" id="ARBA00023170"/>
    </source>
</evidence>
<feature type="transmembrane region" description="Helical" evidence="10">
    <location>
        <begin position="163"/>
        <end position="186"/>
    </location>
</feature>
<comment type="similarity">
    <text evidence="2 9">Belongs to the G-protein coupled receptor 1 family.</text>
</comment>
<feature type="transmembrane region" description="Helical" evidence="10">
    <location>
        <begin position="46"/>
        <end position="72"/>
    </location>
</feature>
<organism evidence="12 13">
    <name type="scientific">Fasciola hepatica</name>
    <name type="common">Liver fluke</name>
    <dbReference type="NCBI Taxonomy" id="6192"/>
    <lineage>
        <taxon>Eukaryota</taxon>
        <taxon>Metazoa</taxon>
        <taxon>Spiralia</taxon>
        <taxon>Lophotrochozoa</taxon>
        <taxon>Platyhelminthes</taxon>
        <taxon>Trematoda</taxon>
        <taxon>Digenea</taxon>
        <taxon>Plagiorchiida</taxon>
        <taxon>Echinostomata</taxon>
        <taxon>Echinostomatoidea</taxon>
        <taxon>Fasciolidae</taxon>
        <taxon>Fasciola</taxon>
    </lineage>
</organism>
<feature type="transmembrane region" description="Helical" evidence="10">
    <location>
        <begin position="206"/>
        <end position="235"/>
    </location>
</feature>
<feature type="transmembrane region" description="Helical" evidence="10">
    <location>
        <begin position="84"/>
        <end position="103"/>
    </location>
</feature>
<dbReference type="EMBL" id="JXXN02001090">
    <property type="protein sequence ID" value="THD25555.1"/>
    <property type="molecule type" value="Genomic_DNA"/>
</dbReference>
<keyword evidence="13" id="KW-1185">Reference proteome</keyword>